<dbReference type="Gramene" id="TraesJUL1D03G00534080.1">
    <property type="protein sequence ID" value="TraesJUL1D03G00534080.1"/>
    <property type="gene ID" value="TraesJUL1D03G00534080"/>
</dbReference>
<organism evidence="2">
    <name type="scientific">Triticum aestivum</name>
    <name type="common">Wheat</name>
    <dbReference type="NCBI Taxonomy" id="4565"/>
    <lineage>
        <taxon>Eukaryota</taxon>
        <taxon>Viridiplantae</taxon>
        <taxon>Streptophyta</taxon>
        <taxon>Embryophyta</taxon>
        <taxon>Tracheophyta</taxon>
        <taxon>Spermatophyta</taxon>
        <taxon>Magnoliopsida</taxon>
        <taxon>Liliopsida</taxon>
        <taxon>Poales</taxon>
        <taxon>Poaceae</taxon>
        <taxon>BOP clade</taxon>
        <taxon>Pooideae</taxon>
        <taxon>Triticodae</taxon>
        <taxon>Triticeae</taxon>
        <taxon>Triticinae</taxon>
        <taxon>Triticum</taxon>
    </lineage>
</organism>
<dbReference type="AlphaFoldDB" id="A0A3B5ZZI6"/>
<dbReference type="RefSeq" id="XP_044450955.1">
    <property type="nucleotide sequence ID" value="XM_044595020.1"/>
</dbReference>
<dbReference type="RefSeq" id="XP_044450954.1">
    <property type="nucleotide sequence ID" value="XM_044595019.1"/>
</dbReference>
<sequence length="192" mass="21342">MVALRYAARTLGRFTLRRPQGFGISSTAAEDQQRFLPRLINTNISAPTAAPSTPTAPPDDDPYTVFTMYYGRQGEGQGAVPGLTAEQQKDVASRLVQIDGKKEELYNMISGLERSYNVSGKIVRQNGRLARHLSVLVKPKPNDPYWRLHSRSQRIMDCIHFMGGCCLGPVIVSGFAWWMTEAHAEEKDDSLG</sequence>
<dbReference type="Gramene" id="TraesMAC1D03G00530490.1">
    <property type="protein sequence ID" value="TraesMAC1D03G00530490.1"/>
    <property type="gene ID" value="TraesMAC1D03G00530490"/>
</dbReference>
<dbReference type="Gramene" id="TraesPARA_EIv1.0_0299560.3">
    <property type="protein sequence ID" value="TraesPARA_EIv1.0_0299560.3.CDS"/>
    <property type="gene ID" value="TraesPARA_EIv1.0_0299560"/>
</dbReference>
<proteinExistence type="predicted"/>
<dbReference type="EnsemblPlants" id="TraesCS1D02G310400.1">
    <property type="protein sequence ID" value="TraesCS1D02G310400.1"/>
    <property type="gene ID" value="TraesCS1D02G310400"/>
</dbReference>
<name>A0A3B5ZZI6_WHEAT</name>
<dbReference type="Gramene" id="TraesPARA_EIv1.0_0299560.4">
    <property type="protein sequence ID" value="TraesPARA_EIv1.0_0299560.4.CDS"/>
    <property type="gene ID" value="TraesPARA_EIv1.0_0299560"/>
</dbReference>
<accession>A0A3B5ZZI6</accession>
<gene>
    <name evidence="2" type="primary">LOC123182456</name>
</gene>
<keyword evidence="1" id="KW-1133">Transmembrane helix</keyword>
<keyword evidence="1" id="KW-0812">Transmembrane</keyword>
<dbReference type="RefSeq" id="XP_044450956.1">
    <property type="nucleotide sequence ID" value="XM_044595021.1"/>
</dbReference>
<dbReference type="Gramene" id="TraesRN1D0100783500.2">
    <property type="protein sequence ID" value="TraesRN1D0100783500.2"/>
    <property type="gene ID" value="TraesRN1D0100783500"/>
</dbReference>
<protein>
    <submittedName>
        <fullName evidence="2">Uncharacterized protein</fullName>
    </submittedName>
</protein>
<feature type="transmembrane region" description="Helical" evidence="1">
    <location>
        <begin position="158"/>
        <end position="179"/>
    </location>
</feature>
<dbReference type="Gramene" id="TraesCS1D02G310400.1">
    <property type="protein sequence ID" value="TraesCS1D02G310400.1"/>
    <property type="gene ID" value="TraesCS1D02G310400"/>
</dbReference>
<dbReference type="Proteomes" id="UP000019116">
    <property type="component" value="Chromosome 1D"/>
</dbReference>
<evidence type="ECO:0000313" key="2">
    <source>
        <dbReference type="EnsemblPlants" id="TraesCS1D02G310400.1"/>
    </source>
</evidence>
<dbReference type="KEGG" id="taes:123182456"/>
<dbReference type="RefSeq" id="XP_044450952.1">
    <property type="nucleotide sequence ID" value="XM_044595017.1"/>
</dbReference>
<dbReference type="Gramene" id="TraesCS1D03G0737700.2">
    <property type="protein sequence ID" value="TraesCS1D03G0737700.2.CDS"/>
    <property type="gene ID" value="TraesCS1D03G0737700"/>
</dbReference>
<reference evidence="2" key="1">
    <citation type="submission" date="2018-08" db="EMBL/GenBank/DDBJ databases">
        <authorList>
            <person name="Rossello M."/>
        </authorList>
    </citation>
    <scope>NUCLEOTIDE SEQUENCE [LARGE SCALE GENOMIC DNA]</scope>
    <source>
        <strain evidence="2">cv. Chinese Spring</strain>
    </source>
</reference>
<dbReference type="GeneID" id="123182456"/>
<dbReference type="RefSeq" id="XP_044450953.1">
    <property type="nucleotide sequence ID" value="XM_044595018.1"/>
</dbReference>
<dbReference type="Gramene" id="TraesWEE_scaffold_108084_01G000200.1">
    <property type="protein sequence ID" value="TraesWEE_scaffold_108084_01G000200.1"/>
    <property type="gene ID" value="TraesWEE_scaffold_108084_01G000200"/>
</dbReference>
<evidence type="ECO:0000256" key="1">
    <source>
        <dbReference type="SAM" id="Phobius"/>
    </source>
</evidence>
<dbReference type="Gramene" id="TraesROB_scaffold_088259_01G000200.1">
    <property type="protein sequence ID" value="TraesROB_scaffold_088259_01G000200.1"/>
    <property type="gene ID" value="TraesROB_scaffold_088259_01G000200"/>
</dbReference>
<dbReference type="Gramene" id="TraesCAD_scaffold_101841_01G000300.1">
    <property type="protein sequence ID" value="TraesCAD_scaffold_101841_01G000300.1"/>
    <property type="gene ID" value="TraesCAD_scaffold_101841_01G000300"/>
</dbReference>
<keyword evidence="1" id="KW-0472">Membrane</keyword>
<evidence type="ECO:0000313" key="3">
    <source>
        <dbReference type="Proteomes" id="UP000019116"/>
    </source>
</evidence>
<reference evidence="2" key="2">
    <citation type="submission" date="2018-10" db="UniProtKB">
        <authorList>
            <consortium name="EnsemblPlants"/>
        </authorList>
    </citation>
    <scope>IDENTIFICATION</scope>
</reference>
<dbReference type="Gramene" id="TraesPARA_EIv1.0_0299560.8">
    <property type="protein sequence ID" value="TraesPARA_EIv1.0_0299560.8.CDS"/>
    <property type="gene ID" value="TraesPARA_EIv1.0_0299560"/>
</dbReference>
<dbReference type="Gramene" id="TraesMAC1D03G00530490.3">
    <property type="protein sequence ID" value="TraesMAC1D03G00530490.3"/>
    <property type="gene ID" value="TraesMAC1D03G00530490"/>
</dbReference>
<dbReference type="Gramene" id="TraesCLE_scaffold_067871_01G000300.1">
    <property type="protein sequence ID" value="TraesCLE_scaffold_067871_01G000300.1"/>
    <property type="gene ID" value="TraesCLE_scaffold_067871_01G000300"/>
</dbReference>
<keyword evidence="3" id="KW-1185">Reference proteome</keyword>
<dbReference type="Gramene" id="TraesPARA_EIv1.0_0299560.2">
    <property type="protein sequence ID" value="TraesPARA_EIv1.0_0299560.2.CDS"/>
    <property type="gene ID" value="TraesPARA_EIv1.0_0299560"/>
</dbReference>